<name>E4TEC6_RIEAD</name>
<dbReference type="KEGG" id="ran:Riean_1982"/>
<dbReference type="RefSeq" id="WP_004917952.1">
    <property type="nucleotide sequence ID" value="NC_014738.1"/>
</dbReference>
<keyword evidence="1" id="KW-1133">Transmembrane helix</keyword>
<dbReference type="GeneID" id="93719081"/>
<evidence type="ECO:0000313" key="3">
    <source>
        <dbReference type="Proteomes" id="UP000010093"/>
    </source>
</evidence>
<organism evidence="2 3">
    <name type="scientific">Riemerella anatipestifer (strain ATCC 11845 / DSM 15868 / JCM 9532 / NCTC 11014)</name>
    <dbReference type="NCBI Taxonomy" id="693978"/>
    <lineage>
        <taxon>Bacteria</taxon>
        <taxon>Pseudomonadati</taxon>
        <taxon>Bacteroidota</taxon>
        <taxon>Flavobacteriia</taxon>
        <taxon>Flavobacteriales</taxon>
        <taxon>Weeksellaceae</taxon>
        <taxon>Riemerella</taxon>
    </lineage>
</organism>
<dbReference type="KEGG" id="rai:RA0C_0183"/>
<sequence>MRSFRLSIISLVISLIAISLVYFRPSPIEIDMFNSIITILALLITLLIGYQIFQIIDFKQEKTNLLNEVDKKFKATQEEFDKSMLEMKGANTVMYSHFFQYYMEGQNDYGVLSTFSDIVINNSHNEDLCKVMLRAVLEYTETGITFKHEYEQKEIMKLFEAKSIDFLKAIDKEKFELLRERLDMSSIR</sequence>
<evidence type="ECO:0000256" key="1">
    <source>
        <dbReference type="SAM" id="Phobius"/>
    </source>
</evidence>
<reference evidence="2 3" key="1">
    <citation type="journal article" date="2012" name="J. Bacteriol.">
        <title>Complete genome sequence of Riemerella anatipestifer reference strain.</title>
        <authorList>
            <person name="Wang X."/>
            <person name="Zhu D."/>
            <person name="Wang M."/>
            <person name="Cheng A."/>
            <person name="Jia R."/>
            <person name="Zhou Y."/>
            <person name="Chen Z."/>
            <person name="Luo Q."/>
            <person name="Liu F."/>
            <person name="Wang Y."/>
            <person name="Chen X.Y."/>
        </authorList>
    </citation>
    <scope>NUCLEOTIDE SEQUENCE [LARGE SCALE GENOMIC DNA]</scope>
    <source>
        <strain evidence="3">DSM 15868</strain>
    </source>
</reference>
<proteinExistence type="predicted"/>
<dbReference type="PATRIC" id="fig|693978.17.peg.191"/>
<gene>
    <name evidence="2" type="ORF">RA0C_0183</name>
</gene>
<dbReference type="EMBL" id="CP003388">
    <property type="protein sequence ID" value="AFD55197.1"/>
    <property type="molecule type" value="Genomic_DNA"/>
</dbReference>
<keyword evidence="1" id="KW-0472">Membrane</keyword>
<protein>
    <recommendedName>
        <fullName evidence="4">DUF4760 domain-containing protein</fullName>
    </recommendedName>
</protein>
<dbReference type="HOGENOM" id="CLU_1440072_0_0_10"/>
<evidence type="ECO:0008006" key="4">
    <source>
        <dbReference type="Google" id="ProtNLM"/>
    </source>
</evidence>
<dbReference type="Proteomes" id="UP000010093">
    <property type="component" value="Chromosome"/>
</dbReference>
<dbReference type="AlphaFoldDB" id="E4TEC6"/>
<keyword evidence="1" id="KW-0812">Transmembrane</keyword>
<feature type="transmembrane region" description="Helical" evidence="1">
    <location>
        <begin position="33"/>
        <end position="53"/>
    </location>
</feature>
<accession>E4TEC6</accession>
<evidence type="ECO:0000313" key="2">
    <source>
        <dbReference type="EMBL" id="AFD55197.1"/>
    </source>
</evidence>